<feature type="domain" description="Dynein heavy chain coiled coil stalk" evidence="14">
    <location>
        <begin position="90"/>
        <end position="417"/>
    </location>
</feature>
<feature type="domain" description="Dynein heavy chain region D6 P-loop" evidence="13">
    <location>
        <begin position="885"/>
        <end position="989"/>
    </location>
</feature>
<evidence type="ECO:0000256" key="5">
    <source>
        <dbReference type="ARBA" id="ARBA00022701"/>
    </source>
</evidence>
<comment type="similarity">
    <text evidence="2">Belongs to the dynein heavy chain family.</text>
</comment>
<evidence type="ECO:0000256" key="4">
    <source>
        <dbReference type="ARBA" id="ARBA00022490"/>
    </source>
</evidence>
<dbReference type="GO" id="GO:0008569">
    <property type="term" value="F:minus-end-directed microtubule motor activity"/>
    <property type="evidence" value="ECO:0007669"/>
    <property type="project" value="InterPro"/>
</dbReference>
<evidence type="ECO:0000256" key="12">
    <source>
        <dbReference type="SAM" id="Coils"/>
    </source>
</evidence>
<dbReference type="GO" id="GO:0005524">
    <property type="term" value="F:ATP binding"/>
    <property type="evidence" value="ECO:0007669"/>
    <property type="project" value="UniProtKB-KW"/>
</dbReference>
<dbReference type="Pfam" id="PF18198">
    <property type="entry name" value="AAA_lid_11"/>
    <property type="match status" value="1"/>
</dbReference>
<evidence type="ECO:0000259" key="17">
    <source>
        <dbReference type="Pfam" id="PF18199"/>
    </source>
</evidence>
<dbReference type="PANTHER" id="PTHR45703:SF36">
    <property type="entry name" value="DYNEIN HEAVY CHAIN, CYTOPLASMIC"/>
    <property type="match status" value="1"/>
</dbReference>
<dbReference type="GO" id="GO:0072384">
    <property type="term" value="P:organelle transport along microtubule"/>
    <property type="evidence" value="ECO:0007669"/>
    <property type="project" value="UniProtKB-ARBA"/>
</dbReference>
<comment type="subcellular location">
    <subcellularLocation>
        <location evidence="1">Cytoplasm</location>
        <location evidence="1">Cytoskeleton</location>
    </subcellularLocation>
</comment>
<evidence type="ECO:0000256" key="10">
    <source>
        <dbReference type="ARBA" id="ARBA00023175"/>
    </source>
</evidence>
<dbReference type="InterPro" id="IPR041658">
    <property type="entry name" value="AAA_lid_11"/>
</dbReference>
<reference evidence="18" key="1">
    <citation type="submission" date="2023-03" db="EMBL/GenBank/DDBJ databases">
        <title>Mating type loci evolution in Malassezia.</title>
        <authorList>
            <person name="Coelho M.A."/>
        </authorList>
    </citation>
    <scope>NUCLEOTIDE SEQUENCE</scope>
    <source>
        <strain evidence="18">CBS 7876</strain>
    </source>
</reference>
<evidence type="ECO:0000256" key="3">
    <source>
        <dbReference type="ARBA" id="ARBA00022197"/>
    </source>
</evidence>
<dbReference type="InterPro" id="IPR042219">
    <property type="entry name" value="AAA_lid_11_sf"/>
</dbReference>
<sequence>MIDAHPTGDWSADACRTVARELTRSQDLGEHREGVVNVAVEMHFATYARGEAHGFPTSPQHLLAQLHSFGAILSAQKEALEDQQRFRLVGLDRLAETFAQVEAMQASLATQRTRLAQMNEEANERLQCMVHDQQAAETRREASLALQASLHEQEAAVAAQRQSVLQQLAEAEPAVLDAQAAVSNIKKQHLTELRSLANPPAPVKSTMESVCILLGHRIDGWKSVQAILRRDDFIASVVHLDTQQAVPRAVRERLTREYLSRDEYRYEIINHASKACGPLARWVMAQVHYADILERVAPLRAEVAEVEARAAHTKAEAAQAADAIAQLEASIDACKTQYAALISDIQATKSEMERVEQRVARSTRLLAGLDAERARWERGRAEFDGQVRTLVGDALLSAALVAYAGFFEQGVREALWAQWEAMLDAAHIPHRTPLSVRDWLVSADAQAAWHAHGLPSDALALDNAVIMEHCTRYPLLIDPTGDAAQYVQRRYAAQKLAVASCRDAGFVKVLESALRFGTPLLLHDAEHMDPVLLPVLKQERRRTGGRVLVRVAQQDVDCAPSFRLFLATRDPAIALPAHLFCRVQLVNFTTTRKSLQAQALQRVLRAERPDVEAQRAQVAAAQGEFQRRLAHLEHALLAALNDAQGHLLESDHVVTTLETLKAEAADVQAKAADAAALATHVQRVTDEYEPLAEAASAVYFALQDLGALRPHYQWDLAFFWRVVERVLAAPGTPRLAHLTAALFREAYTATTPSLLQEDYVVLAALLARIARDDAELDVLLAPDLPDAPYVRRVHLDRTQRADAWAAYAAGAAPEADATPLEADADADADAAADEAARLVRRAIAVRIVRPDRAGPALERALEAVLRVPLYDAPALAAIVAATPAAVPLALCSLPGHDASGRVARLARAERVTCAEVALGAPEGEAAAERALAHAARVGEWVLVQNAHLALPWLAQLAPRLAALQPHASARVLVTCELSARLPRAALRAAHVVIHEPPAGLKAALLANLRALEVRAAPPGPPERARLYFLAAVLHAVVVERMRYVPLGWSTAYEFHDVDFAAALDVIDAWTQHAAGGKAHLAPQHVPWDALRTLLQQAVYGAKLDRAPDRAMLDTLVERLFVPAAFDAAFVLAPDDARPLCAPDGTRHEHFVAWARALPEPQPVHWLLLAPDAERSVAAARTHAALARLAALREPPEIPAAHAAHAADWPAAAARRRVAAGAPADAGLAPFWAREQASARAALECVHTQLAALVAIAEGRAKRTNDAAALVHHVVHDRVPDAWRTHDAPRSLGLGAWLADLGARAVHAGTPPARAALHRLFHPRAFLTATRQAAARATGASLEQLQLAVHVGDTDAPGTYAIEDLLLDGAECTADGVRLNDGATTRVERSGEPAALPVYLDADRAVLLLRTPLPAARAFDASLAQLRAVALRAA</sequence>
<evidence type="ECO:0000256" key="2">
    <source>
        <dbReference type="ARBA" id="ARBA00008887"/>
    </source>
</evidence>
<keyword evidence="4" id="KW-0963">Cytoplasm</keyword>
<evidence type="ECO:0000259" key="15">
    <source>
        <dbReference type="Pfam" id="PF12781"/>
    </source>
</evidence>
<keyword evidence="19" id="KW-1185">Reference proteome</keyword>
<dbReference type="Gene3D" id="3.40.50.300">
    <property type="entry name" value="P-loop containing nucleotide triphosphate hydrolases"/>
    <property type="match status" value="2"/>
</dbReference>
<keyword evidence="6" id="KW-0547">Nucleotide-binding</keyword>
<evidence type="ECO:0000256" key="7">
    <source>
        <dbReference type="ARBA" id="ARBA00022840"/>
    </source>
</evidence>
<dbReference type="FunFam" id="1.10.8.720:FF:000003">
    <property type="entry name" value="Cytoplasmic dynein heavy chain 2"/>
    <property type="match status" value="1"/>
</dbReference>
<keyword evidence="10" id="KW-0505">Motor protein</keyword>
<dbReference type="Gene3D" id="3.10.490.20">
    <property type="match status" value="1"/>
</dbReference>
<dbReference type="Pfam" id="PF12777">
    <property type="entry name" value="MT"/>
    <property type="match status" value="1"/>
</dbReference>
<evidence type="ECO:0000256" key="8">
    <source>
        <dbReference type="ARBA" id="ARBA00023017"/>
    </source>
</evidence>
<dbReference type="Pfam" id="PF12781">
    <property type="entry name" value="AAA_9"/>
    <property type="match status" value="1"/>
</dbReference>
<proteinExistence type="inferred from homology"/>
<gene>
    <name evidence="18" type="ORF">MOBT1_000753</name>
</gene>
<dbReference type="Gene3D" id="1.10.8.1220">
    <property type="match status" value="1"/>
</dbReference>
<keyword evidence="11" id="KW-0206">Cytoskeleton</keyword>
<evidence type="ECO:0000313" key="19">
    <source>
        <dbReference type="Proteomes" id="UP001214603"/>
    </source>
</evidence>
<keyword evidence="9 12" id="KW-0175">Coiled coil</keyword>
<evidence type="ECO:0000313" key="18">
    <source>
        <dbReference type="EMBL" id="WFD02075.1"/>
    </source>
</evidence>
<dbReference type="InterPro" id="IPR024743">
    <property type="entry name" value="Dynein_HC_stalk"/>
</dbReference>
<evidence type="ECO:0000256" key="9">
    <source>
        <dbReference type="ARBA" id="ARBA00023054"/>
    </source>
</evidence>
<dbReference type="GO" id="GO:0030286">
    <property type="term" value="C:dynein complex"/>
    <property type="evidence" value="ECO:0007669"/>
    <property type="project" value="UniProtKB-KW"/>
</dbReference>
<accession>A0AAF0IQZ4</accession>
<dbReference type="InterPro" id="IPR027417">
    <property type="entry name" value="P-loop_NTPase"/>
</dbReference>
<dbReference type="Gene3D" id="1.20.1270.280">
    <property type="match status" value="1"/>
</dbReference>
<dbReference type="Gene3D" id="6.10.140.1060">
    <property type="match status" value="1"/>
</dbReference>
<dbReference type="Pfam" id="PF18199">
    <property type="entry name" value="Dynein_C"/>
    <property type="match status" value="1"/>
</dbReference>
<name>A0AAF0IQZ4_9BASI</name>
<dbReference type="GO" id="GO:0051959">
    <property type="term" value="F:dynein light intermediate chain binding"/>
    <property type="evidence" value="ECO:0007669"/>
    <property type="project" value="InterPro"/>
</dbReference>
<organism evidence="18 19">
    <name type="scientific">Malassezia obtusa</name>
    <dbReference type="NCBI Taxonomy" id="76774"/>
    <lineage>
        <taxon>Eukaryota</taxon>
        <taxon>Fungi</taxon>
        <taxon>Dikarya</taxon>
        <taxon>Basidiomycota</taxon>
        <taxon>Ustilaginomycotina</taxon>
        <taxon>Malasseziomycetes</taxon>
        <taxon>Malasseziales</taxon>
        <taxon>Malasseziaceae</taxon>
        <taxon>Malassezia</taxon>
    </lineage>
</organism>
<evidence type="ECO:0000259" key="16">
    <source>
        <dbReference type="Pfam" id="PF18198"/>
    </source>
</evidence>
<dbReference type="GO" id="GO:0007097">
    <property type="term" value="P:nuclear migration"/>
    <property type="evidence" value="ECO:0007669"/>
    <property type="project" value="UniProtKB-ARBA"/>
</dbReference>
<feature type="domain" description="Dynein heavy chain ATP-binding dynein motor region" evidence="15">
    <location>
        <begin position="448"/>
        <end position="667"/>
    </location>
</feature>
<feature type="domain" description="Dynein heavy chain C-terminal" evidence="17">
    <location>
        <begin position="1230"/>
        <end position="1380"/>
    </location>
</feature>
<dbReference type="Proteomes" id="UP001214603">
    <property type="component" value="Chromosome 1"/>
</dbReference>
<keyword evidence="7" id="KW-0067">ATP-binding</keyword>
<feature type="domain" description="Dynein heavy chain AAA lid" evidence="16">
    <location>
        <begin position="1024"/>
        <end position="1169"/>
    </location>
</feature>
<dbReference type="PANTHER" id="PTHR45703">
    <property type="entry name" value="DYNEIN HEAVY CHAIN"/>
    <property type="match status" value="1"/>
</dbReference>
<dbReference type="InterPro" id="IPR041228">
    <property type="entry name" value="Dynein_C"/>
</dbReference>
<dbReference type="Gene3D" id="1.20.920.20">
    <property type="match status" value="1"/>
</dbReference>
<dbReference type="GO" id="GO:0005874">
    <property type="term" value="C:microtubule"/>
    <property type="evidence" value="ECO:0007669"/>
    <property type="project" value="UniProtKB-KW"/>
</dbReference>
<dbReference type="EMBL" id="CP119934">
    <property type="protein sequence ID" value="WFD02075.1"/>
    <property type="molecule type" value="Genomic_DNA"/>
</dbReference>
<protein>
    <recommendedName>
        <fullName evidence="3">Dynein heavy chain, cytoplasmic</fullName>
    </recommendedName>
</protein>
<evidence type="ECO:0000256" key="1">
    <source>
        <dbReference type="ARBA" id="ARBA00004245"/>
    </source>
</evidence>
<evidence type="ECO:0000256" key="6">
    <source>
        <dbReference type="ARBA" id="ARBA00022741"/>
    </source>
</evidence>
<keyword evidence="5" id="KW-0493">Microtubule</keyword>
<dbReference type="InterPro" id="IPR004273">
    <property type="entry name" value="Dynein_heavy_D6_P-loop"/>
</dbReference>
<dbReference type="InterPro" id="IPR043160">
    <property type="entry name" value="Dynein_C_barrel"/>
</dbReference>
<keyword evidence="8" id="KW-0243">Dynein</keyword>
<feature type="coiled-coil region" evidence="12">
    <location>
        <begin position="303"/>
        <end position="372"/>
    </location>
</feature>
<evidence type="ECO:0000259" key="14">
    <source>
        <dbReference type="Pfam" id="PF12777"/>
    </source>
</evidence>
<dbReference type="InterPro" id="IPR026983">
    <property type="entry name" value="DHC"/>
</dbReference>
<dbReference type="Gene3D" id="1.10.8.720">
    <property type="entry name" value="Region D6 of dynein motor"/>
    <property type="match status" value="1"/>
</dbReference>
<dbReference type="FunFam" id="1.20.920.20:FF:000002">
    <property type="entry name" value="Cytoplasmic dynein 1 heavy chain"/>
    <property type="match status" value="1"/>
</dbReference>
<dbReference type="GO" id="GO:0045505">
    <property type="term" value="F:dynein intermediate chain binding"/>
    <property type="evidence" value="ECO:0007669"/>
    <property type="project" value="InterPro"/>
</dbReference>
<evidence type="ECO:0000259" key="13">
    <source>
        <dbReference type="Pfam" id="PF03028"/>
    </source>
</evidence>
<evidence type="ECO:0000256" key="11">
    <source>
        <dbReference type="ARBA" id="ARBA00023212"/>
    </source>
</evidence>
<dbReference type="Pfam" id="PF03028">
    <property type="entry name" value="Dynein_heavy"/>
    <property type="match status" value="1"/>
</dbReference>
<dbReference type="InterPro" id="IPR035706">
    <property type="entry name" value="AAA_9"/>
</dbReference>